<evidence type="ECO:0000313" key="3">
    <source>
        <dbReference type="EMBL" id="MBB4981040.1"/>
    </source>
</evidence>
<dbReference type="Proteomes" id="UP000582643">
    <property type="component" value="Unassembled WGS sequence"/>
</dbReference>
<dbReference type="RefSeq" id="WP_184930534.1">
    <property type="nucleotide sequence ID" value="NZ_JACHJY010000002.1"/>
</dbReference>
<evidence type="ECO:0000256" key="1">
    <source>
        <dbReference type="SAM" id="Coils"/>
    </source>
</evidence>
<accession>A0A7W7TX79</accession>
<proteinExistence type="predicted"/>
<protein>
    <recommendedName>
        <fullName evidence="5">Regulatory protein</fullName>
    </recommendedName>
</protein>
<keyword evidence="1" id="KW-0175">Coiled coil</keyword>
<dbReference type="AlphaFoldDB" id="A0A7W7TX79"/>
<feature type="region of interest" description="Disordered" evidence="2">
    <location>
        <begin position="61"/>
        <end position="111"/>
    </location>
</feature>
<evidence type="ECO:0000313" key="4">
    <source>
        <dbReference type="Proteomes" id="UP000582643"/>
    </source>
</evidence>
<gene>
    <name evidence="3" type="ORF">GGE06_001948</name>
</gene>
<feature type="coiled-coil region" evidence="1">
    <location>
        <begin position="14"/>
        <end position="41"/>
    </location>
</feature>
<dbReference type="InterPro" id="IPR036390">
    <property type="entry name" value="WH_DNA-bd_sf"/>
</dbReference>
<dbReference type="InterPro" id="IPR036388">
    <property type="entry name" value="WH-like_DNA-bd_sf"/>
</dbReference>
<name>A0A7W7TX79_9ACTN</name>
<feature type="compositionally biased region" description="Low complexity" evidence="2">
    <location>
        <begin position="82"/>
        <end position="107"/>
    </location>
</feature>
<reference evidence="3 4" key="1">
    <citation type="submission" date="2020-08" db="EMBL/GenBank/DDBJ databases">
        <title>Genomic Encyclopedia of Type Strains, Phase III (KMG-III): the genomes of soil and plant-associated and newly described type strains.</title>
        <authorList>
            <person name="Whitman W."/>
        </authorList>
    </citation>
    <scope>NUCLEOTIDE SEQUENCE [LARGE SCALE GENOMIC DNA]</scope>
    <source>
        <strain evidence="3 4">SFB5A</strain>
    </source>
</reference>
<sequence>MTSQSASTLRARLVDQAASDLEDNRRRQQELAEKIRMLKQEEALLVDILKLAERYEGLVEASPLPEQAQEEPVIAGTKSRRSSAPAAAGTPARRAAKTGKTTQAAAKGKSRQPLLGDLLMDLLGGHDEPRLAKELREELLEKHPDRSPTPQVVRNTLESLVAKGRIRRHKQQRSVMYTLAAKA</sequence>
<dbReference type="EMBL" id="JACHJY010000002">
    <property type="protein sequence ID" value="MBB4981040.1"/>
    <property type="molecule type" value="Genomic_DNA"/>
</dbReference>
<evidence type="ECO:0008006" key="5">
    <source>
        <dbReference type="Google" id="ProtNLM"/>
    </source>
</evidence>
<dbReference type="SUPFAM" id="SSF46785">
    <property type="entry name" value="Winged helix' DNA-binding domain"/>
    <property type="match status" value="1"/>
</dbReference>
<keyword evidence="4" id="KW-1185">Reference proteome</keyword>
<organism evidence="3 4">
    <name type="scientific">Streptomyces nymphaeiformis</name>
    <dbReference type="NCBI Taxonomy" id="2663842"/>
    <lineage>
        <taxon>Bacteria</taxon>
        <taxon>Bacillati</taxon>
        <taxon>Actinomycetota</taxon>
        <taxon>Actinomycetes</taxon>
        <taxon>Kitasatosporales</taxon>
        <taxon>Streptomycetaceae</taxon>
        <taxon>Streptomyces</taxon>
    </lineage>
</organism>
<evidence type="ECO:0000256" key="2">
    <source>
        <dbReference type="SAM" id="MobiDB-lite"/>
    </source>
</evidence>
<comment type="caution">
    <text evidence="3">The sequence shown here is derived from an EMBL/GenBank/DDBJ whole genome shotgun (WGS) entry which is preliminary data.</text>
</comment>
<dbReference type="Gene3D" id="1.10.10.10">
    <property type="entry name" value="Winged helix-like DNA-binding domain superfamily/Winged helix DNA-binding domain"/>
    <property type="match status" value="1"/>
</dbReference>